<dbReference type="EMBL" id="MCFL01000050">
    <property type="protein sequence ID" value="ORZ32145.1"/>
    <property type="molecule type" value="Genomic_DNA"/>
</dbReference>
<dbReference type="AlphaFoldDB" id="A0A1Y2HCA5"/>
<dbReference type="Proteomes" id="UP000193411">
    <property type="component" value="Unassembled WGS sequence"/>
</dbReference>
<proteinExistence type="predicted"/>
<feature type="compositionally biased region" description="Low complexity" evidence="1">
    <location>
        <begin position="272"/>
        <end position="317"/>
    </location>
</feature>
<gene>
    <name evidence="2" type="ORF">BCR44DRAFT_1252868</name>
</gene>
<evidence type="ECO:0000313" key="3">
    <source>
        <dbReference type="Proteomes" id="UP000193411"/>
    </source>
</evidence>
<feature type="compositionally biased region" description="Low complexity" evidence="1">
    <location>
        <begin position="172"/>
        <end position="200"/>
    </location>
</feature>
<evidence type="ECO:0000313" key="2">
    <source>
        <dbReference type="EMBL" id="ORZ32145.1"/>
    </source>
</evidence>
<reference evidence="2 3" key="1">
    <citation type="submission" date="2016-07" db="EMBL/GenBank/DDBJ databases">
        <title>Pervasive Adenine N6-methylation of Active Genes in Fungi.</title>
        <authorList>
            <consortium name="DOE Joint Genome Institute"/>
            <person name="Mondo S.J."/>
            <person name="Dannebaum R.O."/>
            <person name="Kuo R.C."/>
            <person name="Labutti K."/>
            <person name="Haridas S."/>
            <person name="Kuo A."/>
            <person name="Salamov A."/>
            <person name="Ahrendt S.R."/>
            <person name="Lipzen A."/>
            <person name="Sullivan W."/>
            <person name="Andreopoulos W.B."/>
            <person name="Clum A."/>
            <person name="Lindquist E."/>
            <person name="Daum C."/>
            <person name="Ramamoorthy G.K."/>
            <person name="Gryganskyi A."/>
            <person name="Culley D."/>
            <person name="Magnuson J.K."/>
            <person name="James T.Y."/>
            <person name="O'Malley M.A."/>
            <person name="Stajich J.E."/>
            <person name="Spatafora J.W."/>
            <person name="Visel A."/>
            <person name="Grigoriev I.V."/>
        </authorList>
    </citation>
    <scope>NUCLEOTIDE SEQUENCE [LARGE SCALE GENOMIC DNA]</scope>
    <source>
        <strain evidence="2 3">PL171</strain>
    </source>
</reference>
<evidence type="ECO:0000256" key="1">
    <source>
        <dbReference type="SAM" id="MobiDB-lite"/>
    </source>
</evidence>
<organism evidence="2 3">
    <name type="scientific">Catenaria anguillulae PL171</name>
    <dbReference type="NCBI Taxonomy" id="765915"/>
    <lineage>
        <taxon>Eukaryota</taxon>
        <taxon>Fungi</taxon>
        <taxon>Fungi incertae sedis</taxon>
        <taxon>Blastocladiomycota</taxon>
        <taxon>Blastocladiomycetes</taxon>
        <taxon>Blastocladiales</taxon>
        <taxon>Catenariaceae</taxon>
        <taxon>Catenaria</taxon>
    </lineage>
</organism>
<comment type="caution">
    <text evidence="2">The sequence shown here is derived from an EMBL/GenBank/DDBJ whole genome shotgun (WGS) entry which is preliminary data.</text>
</comment>
<name>A0A1Y2HCA5_9FUNG</name>
<feature type="region of interest" description="Disordered" evidence="1">
    <location>
        <begin position="118"/>
        <end position="157"/>
    </location>
</feature>
<accession>A0A1Y2HCA5</accession>
<protein>
    <submittedName>
        <fullName evidence="2">Uncharacterized protein</fullName>
    </submittedName>
</protein>
<feature type="compositionally biased region" description="Low complexity" evidence="1">
    <location>
        <begin position="210"/>
        <end position="224"/>
    </location>
</feature>
<feature type="compositionally biased region" description="Low complexity" evidence="1">
    <location>
        <begin position="132"/>
        <end position="147"/>
    </location>
</feature>
<keyword evidence="3" id="KW-1185">Reference proteome</keyword>
<sequence>MIVPRTCLMSSALGNGPSSRLSVTHPSLMPTQTLCQAVLNEEYAVPEDLAMIQNQQIRSLMVHHGDRFVVLQKQVLSLHRSIQAVDRRVDSTIRMLNDIRIIHPTFGRVPVISQHVPTSSFQPQHVPASALQPSQPSTPCRTTRPTSNAPANAFTPIPRAPAANVFKPIPRAPSASAPPSHWFAPLSSSDAPSSSATIASEAANQQARHGSSSTGSAASRSSSLLPPPPRSLTPTPPFPSPLNSTSRALSQSNSGAAAGLPQPSWQAHSYGSPTPSLSRAALSSSFAASSDAASAPALALTTSSKASSAAAPGGKSP</sequence>
<feature type="compositionally biased region" description="Pro residues" evidence="1">
    <location>
        <begin position="225"/>
        <end position="240"/>
    </location>
</feature>
<feature type="region of interest" description="Disordered" evidence="1">
    <location>
        <begin position="169"/>
        <end position="317"/>
    </location>
</feature>